<dbReference type="AlphaFoldDB" id="A0A067SJI3"/>
<dbReference type="Proteomes" id="UP000027222">
    <property type="component" value="Unassembled WGS sequence"/>
</dbReference>
<name>A0A067SJI3_GALM3</name>
<feature type="compositionally biased region" description="Gly residues" evidence="1">
    <location>
        <begin position="19"/>
        <end position="32"/>
    </location>
</feature>
<dbReference type="EMBL" id="KL142412">
    <property type="protein sequence ID" value="KDR67879.1"/>
    <property type="molecule type" value="Genomic_DNA"/>
</dbReference>
<protein>
    <submittedName>
        <fullName evidence="2">Uncharacterized protein</fullName>
    </submittedName>
</protein>
<organism evidence="2 3">
    <name type="scientific">Galerina marginata (strain CBS 339.88)</name>
    <dbReference type="NCBI Taxonomy" id="685588"/>
    <lineage>
        <taxon>Eukaryota</taxon>
        <taxon>Fungi</taxon>
        <taxon>Dikarya</taxon>
        <taxon>Basidiomycota</taxon>
        <taxon>Agaricomycotina</taxon>
        <taxon>Agaricomycetes</taxon>
        <taxon>Agaricomycetidae</taxon>
        <taxon>Agaricales</taxon>
        <taxon>Agaricineae</taxon>
        <taxon>Strophariaceae</taxon>
        <taxon>Galerina</taxon>
    </lineage>
</organism>
<feature type="compositionally biased region" description="Low complexity" evidence="1">
    <location>
        <begin position="68"/>
        <end position="78"/>
    </location>
</feature>
<gene>
    <name evidence="2" type="ORF">GALMADRAFT_146876</name>
</gene>
<evidence type="ECO:0000256" key="1">
    <source>
        <dbReference type="SAM" id="MobiDB-lite"/>
    </source>
</evidence>
<feature type="region of interest" description="Disordered" evidence="1">
    <location>
        <begin position="1"/>
        <end position="78"/>
    </location>
</feature>
<proteinExistence type="predicted"/>
<dbReference type="HOGENOM" id="CLU_2622204_0_0_1"/>
<feature type="compositionally biased region" description="Gly residues" evidence="1">
    <location>
        <begin position="54"/>
        <end position="67"/>
    </location>
</feature>
<feature type="compositionally biased region" description="Polar residues" evidence="1">
    <location>
        <begin position="1"/>
        <end position="16"/>
    </location>
</feature>
<reference evidence="3" key="1">
    <citation type="journal article" date="2014" name="Proc. Natl. Acad. Sci. U.S.A.">
        <title>Extensive sampling of basidiomycete genomes demonstrates inadequacy of the white-rot/brown-rot paradigm for wood decay fungi.</title>
        <authorList>
            <person name="Riley R."/>
            <person name="Salamov A.A."/>
            <person name="Brown D.W."/>
            <person name="Nagy L.G."/>
            <person name="Floudas D."/>
            <person name="Held B.W."/>
            <person name="Levasseur A."/>
            <person name="Lombard V."/>
            <person name="Morin E."/>
            <person name="Otillar R."/>
            <person name="Lindquist E.A."/>
            <person name="Sun H."/>
            <person name="LaButti K.M."/>
            <person name="Schmutz J."/>
            <person name="Jabbour D."/>
            <person name="Luo H."/>
            <person name="Baker S.E."/>
            <person name="Pisabarro A.G."/>
            <person name="Walton J.D."/>
            <person name="Blanchette R.A."/>
            <person name="Henrissat B."/>
            <person name="Martin F."/>
            <person name="Cullen D."/>
            <person name="Hibbett D.S."/>
            <person name="Grigoriev I.V."/>
        </authorList>
    </citation>
    <scope>NUCLEOTIDE SEQUENCE [LARGE SCALE GENOMIC DNA]</scope>
    <source>
        <strain evidence="3">CBS 339.88</strain>
    </source>
</reference>
<sequence>MSGNSDYINFSTTSDVKTGAGGKGGTTGGHGGSFASDNTNVKFSYDDKKNIETGDGGEGGSGAGGDAGTALSGNKGRK</sequence>
<accession>A0A067SJI3</accession>
<keyword evidence="3" id="KW-1185">Reference proteome</keyword>
<evidence type="ECO:0000313" key="2">
    <source>
        <dbReference type="EMBL" id="KDR67879.1"/>
    </source>
</evidence>
<evidence type="ECO:0000313" key="3">
    <source>
        <dbReference type="Proteomes" id="UP000027222"/>
    </source>
</evidence>